<evidence type="ECO:0000256" key="3">
    <source>
        <dbReference type="ARBA" id="ARBA00022448"/>
    </source>
</evidence>
<evidence type="ECO:0000256" key="5">
    <source>
        <dbReference type="ARBA" id="ARBA00022673"/>
    </source>
</evidence>
<dbReference type="AlphaFoldDB" id="A0AAD6YBQ1"/>
<keyword evidence="3" id="KW-0813">Transport</keyword>
<dbReference type="InterPro" id="IPR039055">
    <property type="entry name" value="MCU_fam"/>
</dbReference>
<evidence type="ECO:0000259" key="21">
    <source>
        <dbReference type="Pfam" id="PF04678"/>
    </source>
</evidence>
<keyword evidence="13" id="KW-0407">Ion channel</keyword>
<evidence type="ECO:0000256" key="15">
    <source>
        <dbReference type="ARBA" id="ARBA00044966"/>
    </source>
</evidence>
<evidence type="ECO:0000256" key="2">
    <source>
        <dbReference type="ARBA" id="ARBA00005653"/>
    </source>
</evidence>
<feature type="compositionally biased region" description="Basic and acidic residues" evidence="19">
    <location>
        <begin position="335"/>
        <end position="347"/>
    </location>
</feature>
<keyword evidence="4" id="KW-0109">Calcium transport</keyword>
<evidence type="ECO:0000256" key="16">
    <source>
        <dbReference type="ARBA" id="ARBA00044981"/>
    </source>
</evidence>
<keyword evidence="6 20" id="KW-0812">Transmembrane</keyword>
<name>A0AAD6YBQ1_9AGAR</name>
<evidence type="ECO:0000256" key="13">
    <source>
        <dbReference type="ARBA" id="ARBA00023303"/>
    </source>
</evidence>
<dbReference type="Proteomes" id="UP001219525">
    <property type="component" value="Unassembled WGS sequence"/>
</dbReference>
<reference evidence="22" key="1">
    <citation type="submission" date="2023-03" db="EMBL/GenBank/DDBJ databases">
        <title>Massive genome expansion in bonnet fungi (Mycena s.s.) driven by repeated elements and novel gene families across ecological guilds.</title>
        <authorList>
            <consortium name="Lawrence Berkeley National Laboratory"/>
            <person name="Harder C.B."/>
            <person name="Miyauchi S."/>
            <person name="Viragh M."/>
            <person name="Kuo A."/>
            <person name="Thoen E."/>
            <person name="Andreopoulos B."/>
            <person name="Lu D."/>
            <person name="Skrede I."/>
            <person name="Drula E."/>
            <person name="Henrissat B."/>
            <person name="Morin E."/>
            <person name="Kohler A."/>
            <person name="Barry K."/>
            <person name="LaButti K."/>
            <person name="Morin E."/>
            <person name="Salamov A."/>
            <person name="Lipzen A."/>
            <person name="Mereny Z."/>
            <person name="Hegedus B."/>
            <person name="Baldrian P."/>
            <person name="Stursova M."/>
            <person name="Weitz H."/>
            <person name="Taylor A."/>
            <person name="Grigoriev I.V."/>
            <person name="Nagy L.G."/>
            <person name="Martin F."/>
            <person name="Kauserud H."/>
        </authorList>
    </citation>
    <scope>NUCLEOTIDE SEQUENCE</scope>
    <source>
        <strain evidence="22">9144</strain>
    </source>
</reference>
<dbReference type="PANTHER" id="PTHR13462">
    <property type="entry name" value="CALCIUM UNIPORTER PROTEIN, MITOCHONDRIAL"/>
    <property type="match status" value="1"/>
</dbReference>
<dbReference type="GO" id="GO:1990246">
    <property type="term" value="C:uniplex complex"/>
    <property type="evidence" value="ECO:0007669"/>
    <property type="project" value="TreeGrafter"/>
</dbReference>
<proteinExistence type="inferred from homology"/>
<keyword evidence="9 20" id="KW-1133">Transmembrane helix</keyword>
<feature type="coiled-coil region" evidence="18">
    <location>
        <begin position="163"/>
        <end position="190"/>
    </location>
</feature>
<evidence type="ECO:0000256" key="14">
    <source>
        <dbReference type="ARBA" id="ARBA00036634"/>
    </source>
</evidence>
<evidence type="ECO:0000256" key="20">
    <source>
        <dbReference type="SAM" id="Phobius"/>
    </source>
</evidence>
<organism evidence="22 23">
    <name type="scientific">Mycena pura</name>
    <dbReference type="NCBI Taxonomy" id="153505"/>
    <lineage>
        <taxon>Eukaryota</taxon>
        <taxon>Fungi</taxon>
        <taxon>Dikarya</taxon>
        <taxon>Basidiomycota</taxon>
        <taxon>Agaricomycotina</taxon>
        <taxon>Agaricomycetes</taxon>
        <taxon>Agaricomycetidae</taxon>
        <taxon>Agaricales</taxon>
        <taxon>Marasmiineae</taxon>
        <taxon>Mycenaceae</taxon>
        <taxon>Mycena</taxon>
    </lineage>
</organism>
<sequence length="347" mass="38892">METLWTMEQMQPSTISMAWQRDEARKLSPTASHLFKLILPLGILKLDEEKRLVSTQTAPKHAPPTILLLHPSQPLSHVGRLILASLAPATPSISFRSTSGVPGGQQLQWSDSTDVGDFTRDAVRAAHFSICISYTPSPGTVGSDDAPSEVLLDVEVPTVADRTRFLRRRLTRAEAQLAEMETLKRACDRDARQGARRMASAGFGLLALYWGTVARLTFWDYGWNIMEPITYLSGLSTVMGGYLWFLYQGREVSYTSVLDRSVSARREALYKGRGLDIERWAELRAEAVTLRREIRRIEADYEPSGEESARTEREEKVKAKEEAGKDSEGEDEENESTRRNAKKDEGA</sequence>
<dbReference type="InterPro" id="IPR006769">
    <property type="entry name" value="MCU_C"/>
</dbReference>
<comment type="caution">
    <text evidence="22">The sequence shown here is derived from an EMBL/GenBank/DDBJ whole genome shotgun (WGS) entry which is preliminary data.</text>
</comment>
<protein>
    <recommendedName>
        <fullName evidence="16">Calcium uniporter protein, mitochondrial</fullName>
    </recommendedName>
</protein>
<feature type="transmembrane region" description="Helical" evidence="20">
    <location>
        <begin position="229"/>
        <end position="247"/>
    </location>
</feature>
<evidence type="ECO:0000256" key="1">
    <source>
        <dbReference type="ARBA" id="ARBA00004448"/>
    </source>
</evidence>
<dbReference type="EMBL" id="JARJCW010000060">
    <property type="protein sequence ID" value="KAJ7201112.1"/>
    <property type="molecule type" value="Genomic_DNA"/>
</dbReference>
<feature type="compositionally biased region" description="Basic and acidic residues" evidence="19">
    <location>
        <begin position="307"/>
        <end position="327"/>
    </location>
</feature>
<dbReference type="PANTHER" id="PTHR13462:SF10">
    <property type="entry name" value="CALCIUM UNIPORTER PROTEIN, MITOCHONDRIAL"/>
    <property type="match status" value="1"/>
</dbReference>
<dbReference type="GO" id="GO:0051560">
    <property type="term" value="P:mitochondrial calcium ion homeostasis"/>
    <property type="evidence" value="ECO:0007669"/>
    <property type="project" value="InterPro"/>
</dbReference>
<evidence type="ECO:0000256" key="17">
    <source>
        <dbReference type="ARBA" id="ARBA00045938"/>
    </source>
</evidence>
<evidence type="ECO:0000256" key="12">
    <source>
        <dbReference type="ARBA" id="ARBA00023136"/>
    </source>
</evidence>
<evidence type="ECO:0000256" key="9">
    <source>
        <dbReference type="ARBA" id="ARBA00022989"/>
    </source>
</evidence>
<dbReference type="GO" id="GO:0015292">
    <property type="term" value="F:uniporter activity"/>
    <property type="evidence" value="ECO:0007669"/>
    <property type="project" value="TreeGrafter"/>
</dbReference>
<feature type="domain" description="Calcium uniporter protein C-terminal" evidence="21">
    <location>
        <begin position="160"/>
        <end position="283"/>
    </location>
</feature>
<evidence type="ECO:0000256" key="7">
    <source>
        <dbReference type="ARBA" id="ARBA00022792"/>
    </source>
</evidence>
<comment type="catalytic activity">
    <reaction evidence="14">
        <text>Ca(2+)(in) = Ca(2+)(out)</text>
        <dbReference type="Rhea" id="RHEA:29671"/>
        <dbReference type="ChEBI" id="CHEBI:29108"/>
    </reaction>
</comment>
<comment type="similarity">
    <text evidence="2">Belongs to the MCU (TC 1.A.77) family.</text>
</comment>
<comment type="subunit">
    <text evidence="15">Homotetramer, assembles in a dimer or dimers configuration with two interfaces.</text>
</comment>
<evidence type="ECO:0000256" key="4">
    <source>
        <dbReference type="ARBA" id="ARBA00022568"/>
    </source>
</evidence>
<keyword evidence="7" id="KW-0999">Mitochondrion inner membrane</keyword>
<evidence type="ECO:0000256" key="10">
    <source>
        <dbReference type="ARBA" id="ARBA00023065"/>
    </source>
</evidence>
<keyword evidence="11" id="KW-0496">Mitochondrion</keyword>
<keyword evidence="8" id="KW-0106">Calcium</keyword>
<evidence type="ECO:0000256" key="11">
    <source>
        <dbReference type="ARBA" id="ARBA00023128"/>
    </source>
</evidence>
<keyword evidence="18" id="KW-0175">Coiled coil</keyword>
<accession>A0AAD6YBQ1</accession>
<evidence type="ECO:0000256" key="18">
    <source>
        <dbReference type="SAM" id="Coils"/>
    </source>
</evidence>
<comment type="function">
    <text evidence="17">Highly selective calcium channel localized to the inner mitochondrial membrane, which mediates calcium uptake into the mitochondrial matrix. Mitochondrial calcium homeostasis plays key roles in cellular physiology and regulates ATP production, cytoplasmic calcium signals and activation of cell death pathways. Sufficient to operate as a pore-forming channel without the need of calcium-sensor or auxiliary subunit.</text>
</comment>
<feature type="transmembrane region" description="Helical" evidence="20">
    <location>
        <begin position="198"/>
        <end position="217"/>
    </location>
</feature>
<feature type="region of interest" description="Disordered" evidence="19">
    <location>
        <begin position="301"/>
        <end position="347"/>
    </location>
</feature>
<evidence type="ECO:0000313" key="23">
    <source>
        <dbReference type="Proteomes" id="UP001219525"/>
    </source>
</evidence>
<evidence type="ECO:0000256" key="19">
    <source>
        <dbReference type="SAM" id="MobiDB-lite"/>
    </source>
</evidence>
<evidence type="ECO:0000256" key="8">
    <source>
        <dbReference type="ARBA" id="ARBA00022837"/>
    </source>
</evidence>
<evidence type="ECO:0000256" key="6">
    <source>
        <dbReference type="ARBA" id="ARBA00022692"/>
    </source>
</evidence>
<gene>
    <name evidence="22" type="ORF">GGX14DRAFT_659154</name>
</gene>
<keyword evidence="12 20" id="KW-0472">Membrane</keyword>
<dbReference type="Pfam" id="PF04678">
    <property type="entry name" value="MCU"/>
    <property type="match status" value="1"/>
</dbReference>
<keyword evidence="10" id="KW-0406">Ion transport</keyword>
<evidence type="ECO:0000313" key="22">
    <source>
        <dbReference type="EMBL" id="KAJ7201112.1"/>
    </source>
</evidence>
<dbReference type="GO" id="GO:0036444">
    <property type="term" value="P:calcium import into the mitochondrion"/>
    <property type="evidence" value="ECO:0007669"/>
    <property type="project" value="TreeGrafter"/>
</dbReference>
<keyword evidence="5" id="KW-0107">Calcium channel</keyword>
<keyword evidence="23" id="KW-1185">Reference proteome</keyword>
<dbReference type="GO" id="GO:0005262">
    <property type="term" value="F:calcium channel activity"/>
    <property type="evidence" value="ECO:0007669"/>
    <property type="project" value="UniProtKB-KW"/>
</dbReference>
<comment type="subcellular location">
    <subcellularLocation>
        <location evidence="1">Mitochondrion inner membrane</location>
        <topology evidence="1">Multi-pass membrane protein</topology>
    </subcellularLocation>
</comment>